<accession>A0A518B3W8</accession>
<protein>
    <recommendedName>
        <fullName evidence="11">DUF2029 domain-containing protein</fullName>
    </recommendedName>
</protein>
<evidence type="ECO:0000256" key="8">
    <source>
        <dbReference type="SAM" id="Phobius"/>
    </source>
</evidence>
<evidence type="ECO:0000256" key="5">
    <source>
        <dbReference type="ARBA" id="ARBA00022989"/>
    </source>
</evidence>
<keyword evidence="3" id="KW-0808">Transferase</keyword>
<keyword evidence="10" id="KW-1185">Reference proteome</keyword>
<feature type="transmembrane region" description="Helical" evidence="8">
    <location>
        <begin position="376"/>
        <end position="392"/>
    </location>
</feature>
<dbReference type="GO" id="GO:0005886">
    <property type="term" value="C:plasma membrane"/>
    <property type="evidence" value="ECO:0007669"/>
    <property type="project" value="UniProtKB-SubCell"/>
</dbReference>
<evidence type="ECO:0000256" key="1">
    <source>
        <dbReference type="ARBA" id="ARBA00004651"/>
    </source>
</evidence>
<evidence type="ECO:0000256" key="4">
    <source>
        <dbReference type="ARBA" id="ARBA00022692"/>
    </source>
</evidence>
<feature type="transmembrane region" description="Helical" evidence="8">
    <location>
        <begin position="20"/>
        <end position="42"/>
    </location>
</feature>
<feature type="transmembrane region" description="Helical" evidence="8">
    <location>
        <begin position="121"/>
        <end position="139"/>
    </location>
</feature>
<keyword evidence="2" id="KW-1003">Cell membrane</keyword>
<dbReference type="Pfam" id="PF09594">
    <property type="entry name" value="GT87"/>
    <property type="match status" value="1"/>
</dbReference>
<gene>
    <name evidence="9" type="ORF">Pan216_25420</name>
</gene>
<keyword evidence="6 8" id="KW-0472">Membrane</keyword>
<feature type="transmembrane region" description="Helical" evidence="8">
    <location>
        <begin position="200"/>
        <end position="221"/>
    </location>
</feature>
<evidence type="ECO:0000313" key="10">
    <source>
        <dbReference type="Proteomes" id="UP000317093"/>
    </source>
</evidence>
<keyword evidence="4 8" id="KW-0812">Transmembrane</keyword>
<evidence type="ECO:0000256" key="3">
    <source>
        <dbReference type="ARBA" id="ARBA00022679"/>
    </source>
</evidence>
<feature type="transmembrane region" description="Helical" evidence="8">
    <location>
        <begin position="292"/>
        <end position="311"/>
    </location>
</feature>
<dbReference type="GO" id="GO:0016758">
    <property type="term" value="F:hexosyltransferase activity"/>
    <property type="evidence" value="ECO:0007669"/>
    <property type="project" value="InterPro"/>
</dbReference>
<evidence type="ECO:0008006" key="11">
    <source>
        <dbReference type="Google" id="ProtNLM"/>
    </source>
</evidence>
<sequence length="449" mass="49920">MKNPTTDGVASPPWYAKRSFHVVALAIIAIVVVIEGLVCVFARENDYAWHFRMGNGFLAGDPYRNLGSWYTVGRAMLDGMIAVLPYHAGRALCYLSAVAMTALGFSLWHRMAQCYRPTAKATALAAAILTCVLLFPYIIRDLDDAGPQLTLLFFLTMGAWCVLHSRSLFAGGWLALAATFKTTPVLFLPWLIYTRRFKAAAWMAAFLVALNIFLPSLHLGWPGMLRSNSEFFQTARNSLKNDDPSQNAVEPSRPQNQSLTMAIARYAMTFPEGHDLKVDHPLYMQFGSLSPASAGMLTKGLTLALLGVLAWRFRRRWGQKEGTEDIVTEWSGLMVLCALLSPLCWLQHLVLIIPSIFLSIRGWLADRDEGRVHPRWRIAALVFIGVVVLLLQRDVVQRDLSILILSYKLDTLVGLLAILLAATLPEPQPTDADVIPMTPDARHLVTRTA</sequence>
<feature type="transmembrane region" description="Helical" evidence="8">
    <location>
        <begin position="173"/>
        <end position="193"/>
    </location>
</feature>
<dbReference type="InterPro" id="IPR018584">
    <property type="entry name" value="GT87"/>
</dbReference>
<evidence type="ECO:0000256" key="7">
    <source>
        <dbReference type="ARBA" id="ARBA00024033"/>
    </source>
</evidence>
<dbReference type="RefSeq" id="WP_145258242.1">
    <property type="nucleotide sequence ID" value="NZ_CP036279.1"/>
</dbReference>
<comment type="similarity">
    <text evidence="7">Belongs to the glycosyltransferase 87 family.</text>
</comment>
<reference evidence="9 10" key="1">
    <citation type="submission" date="2019-02" db="EMBL/GenBank/DDBJ databases">
        <title>Deep-cultivation of Planctomycetes and their phenomic and genomic characterization uncovers novel biology.</title>
        <authorList>
            <person name="Wiegand S."/>
            <person name="Jogler M."/>
            <person name="Boedeker C."/>
            <person name="Pinto D."/>
            <person name="Vollmers J."/>
            <person name="Rivas-Marin E."/>
            <person name="Kohn T."/>
            <person name="Peeters S.H."/>
            <person name="Heuer A."/>
            <person name="Rast P."/>
            <person name="Oberbeckmann S."/>
            <person name="Bunk B."/>
            <person name="Jeske O."/>
            <person name="Meyerdierks A."/>
            <person name="Storesund J.E."/>
            <person name="Kallscheuer N."/>
            <person name="Luecker S."/>
            <person name="Lage O.M."/>
            <person name="Pohl T."/>
            <person name="Merkel B.J."/>
            <person name="Hornburger P."/>
            <person name="Mueller R.-W."/>
            <person name="Bruemmer F."/>
            <person name="Labrenz M."/>
            <person name="Spormann A.M."/>
            <person name="Op den Camp H."/>
            <person name="Overmann J."/>
            <person name="Amann R."/>
            <person name="Jetten M.S.M."/>
            <person name="Mascher T."/>
            <person name="Medema M.H."/>
            <person name="Devos D.P."/>
            <person name="Kaster A.-K."/>
            <person name="Ovreas L."/>
            <person name="Rohde M."/>
            <person name="Galperin M.Y."/>
            <person name="Jogler C."/>
        </authorList>
    </citation>
    <scope>NUCLEOTIDE SEQUENCE [LARGE SCALE GENOMIC DNA]</scope>
    <source>
        <strain evidence="9 10">Pan216</strain>
    </source>
</reference>
<comment type="subcellular location">
    <subcellularLocation>
        <location evidence="1">Cell membrane</location>
        <topology evidence="1">Multi-pass membrane protein</topology>
    </subcellularLocation>
</comment>
<name>A0A518B3W8_9BACT</name>
<evidence type="ECO:0000313" key="9">
    <source>
        <dbReference type="EMBL" id="QDU61680.1"/>
    </source>
</evidence>
<feature type="transmembrane region" description="Helical" evidence="8">
    <location>
        <begin position="404"/>
        <end position="424"/>
    </location>
</feature>
<dbReference type="KEGG" id="knv:Pan216_25420"/>
<evidence type="ECO:0000256" key="6">
    <source>
        <dbReference type="ARBA" id="ARBA00023136"/>
    </source>
</evidence>
<feature type="transmembrane region" description="Helical" evidence="8">
    <location>
        <begin position="91"/>
        <end position="109"/>
    </location>
</feature>
<proteinExistence type="inferred from homology"/>
<dbReference type="Proteomes" id="UP000317093">
    <property type="component" value="Chromosome"/>
</dbReference>
<dbReference type="OrthoDB" id="9774600at2"/>
<dbReference type="EMBL" id="CP036279">
    <property type="protein sequence ID" value="QDU61680.1"/>
    <property type="molecule type" value="Genomic_DNA"/>
</dbReference>
<keyword evidence="5 8" id="KW-1133">Transmembrane helix</keyword>
<organism evidence="9 10">
    <name type="scientific">Kolteria novifilia</name>
    <dbReference type="NCBI Taxonomy" id="2527975"/>
    <lineage>
        <taxon>Bacteria</taxon>
        <taxon>Pseudomonadati</taxon>
        <taxon>Planctomycetota</taxon>
        <taxon>Planctomycetia</taxon>
        <taxon>Kolteriales</taxon>
        <taxon>Kolteriaceae</taxon>
        <taxon>Kolteria</taxon>
    </lineage>
</organism>
<dbReference type="AlphaFoldDB" id="A0A518B3W8"/>
<feature type="transmembrane region" description="Helical" evidence="8">
    <location>
        <begin position="332"/>
        <end position="356"/>
    </location>
</feature>
<evidence type="ECO:0000256" key="2">
    <source>
        <dbReference type="ARBA" id="ARBA00022475"/>
    </source>
</evidence>